<gene>
    <name evidence="1" type="ORF">IMCC14465_04790</name>
</gene>
<comment type="caution">
    <text evidence="1">The sequence shown here is derived from an EMBL/GenBank/DDBJ whole genome shotgun (WGS) entry which is preliminary data.</text>
</comment>
<accession>J9A6V8</accession>
<protein>
    <recommendedName>
        <fullName evidence="3">N-formylglutamate amidohydrolase</fullName>
    </recommendedName>
</protein>
<organism evidence="1 2">
    <name type="scientific">alpha proteobacterium IMCC14465</name>
    <dbReference type="NCBI Taxonomy" id="1220535"/>
    <lineage>
        <taxon>Bacteria</taxon>
        <taxon>Pseudomonadati</taxon>
        <taxon>Pseudomonadota</taxon>
        <taxon>Alphaproteobacteria</taxon>
        <taxon>PS1 clade</taxon>
    </lineage>
</organism>
<dbReference type="Gene3D" id="3.40.630.40">
    <property type="entry name" value="Zn-dependent exopeptidases"/>
    <property type="match status" value="1"/>
</dbReference>
<dbReference type="InterPro" id="IPR007709">
    <property type="entry name" value="N-FG_amidohydro"/>
</dbReference>
<dbReference type="STRING" id="1220535.IMCC14465_04790"/>
<evidence type="ECO:0008006" key="3">
    <source>
        <dbReference type="Google" id="ProtNLM"/>
    </source>
</evidence>
<sequence>MPIPYTSPYEILNEGNTSRFLLICDHASNAIPDDYAQLGLSESELERHVAWDIGAADVTRKLADVLACPAILGGFSRLLIDPNRGLDDPTLIMKLSDGSIIPGNLNVDRHNNLSAWQKRVDRFYMPYHQAIASALEQASFGDQVPIILSVHSFTPHFKGVDRPWSAAVLWDKDDRLAKHLFTSLEKSEKLIGDNQPYSGRLKNDCLFRHGTENGIPHALIELRQDCLIRDADCADWVPFLENALKAAEMDTACSERKFFGSFTENNSKIYNENH</sequence>
<name>J9A6V8_9PROT</name>
<dbReference type="AlphaFoldDB" id="J9A6V8"/>
<dbReference type="PIRSF" id="PIRSF029730">
    <property type="entry name" value="UCP029730"/>
    <property type="match status" value="1"/>
</dbReference>
<evidence type="ECO:0000313" key="1">
    <source>
        <dbReference type="EMBL" id="EJW22085.1"/>
    </source>
</evidence>
<dbReference type="EMBL" id="ALYF01000002">
    <property type="protein sequence ID" value="EJW22085.1"/>
    <property type="molecule type" value="Genomic_DNA"/>
</dbReference>
<evidence type="ECO:0000313" key="2">
    <source>
        <dbReference type="Proteomes" id="UP000004836"/>
    </source>
</evidence>
<dbReference type="Proteomes" id="UP000004836">
    <property type="component" value="Unassembled WGS sequence"/>
</dbReference>
<dbReference type="PATRIC" id="fig|1220535.3.peg.475"/>
<dbReference type="InterPro" id="IPR011227">
    <property type="entry name" value="UCP029730"/>
</dbReference>
<dbReference type="Pfam" id="PF05013">
    <property type="entry name" value="FGase"/>
    <property type="match status" value="1"/>
</dbReference>
<dbReference type="OrthoDB" id="9815326at2"/>
<reference evidence="1 2" key="1">
    <citation type="journal article" date="2012" name="J. Bacteriol.">
        <title>Genome Sequence of Strain IMCC14465, Isolated from the East Sea, Belonging to the PS1 Clade of Alphaproteobacteria.</title>
        <authorList>
            <person name="Yang S.J."/>
            <person name="Kang I."/>
            <person name="Cho J.C."/>
        </authorList>
    </citation>
    <scope>NUCLEOTIDE SEQUENCE [LARGE SCALE GENOMIC DNA]</scope>
    <source>
        <strain evidence="1 2">IMCC14465</strain>
    </source>
</reference>
<dbReference type="eggNOG" id="COG3931">
    <property type="taxonomic scope" value="Bacteria"/>
</dbReference>
<dbReference type="SUPFAM" id="SSF53187">
    <property type="entry name" value="Zn-dependent exopeptidases"/>
    <property type="match status" value="1"/>
</dbReference>
<keyword evidence="2" id="KW-1185">Reference proteome</keyword>
<proteinExistence type="predicted"/>